<reference evidence="1" key="1">
    <citation type="submission" date="2019-08" db="EMBL/GenBank/DDBJ databases">
        <authorList>
            <person name="Kucharzyk K."/>
            <person name="Murdoch R.W."/>
            <person name="Higgins S."/>
            <person name="Loffler F."/>
        </authorList>
    </citation>
    <scope>NUCLEOTIDE SEQUENCE</scope>
</reference>
<proteinExistence type="predicted"/>
<gene>
    <name evidence="1" type="ORF">SDC9_169630</name>
</gene>
<dbReference type="EMBL" id="VSSQ01070453">
    <property type="protein sequence ID" value="MPN22247.1"/>
    <property type="molecule type" value="Genomic_DNA"/>
</dbReference>
<sequence length="187" mass="20471">MHHAAWLGQLIADVDAHGLAGFHGFLGAVPARDVGRTLDHAEGEGAGLDAFRLHAGMDMDGKLGAWRNGVSDQLKAISRRFLGLSHRHHLPGDFLGIGVAGLLRLGVVVIARNRSFAEHGECEQRDKPGWLFHFVILNRVIGFLGCVCRRLCRHGNVTPQGTFGCCELFVFSISLSNKYSQSDIYEQ</sequence>
<name>A0A645G5Q2_9ZZZZ</name>
<evidence type="ECO:0000313" key="1">
    <source>
        <dbReference type="EMBL" id="MPN22247.1"/>
    </source>
</evidence>
<accession>A0A645G5Q2</accession>
<dbReference type="AlphaFoldDB" id="A0A645G5Q2"/>
<comment type="caution">
    <text evidence="1">The sequence shown here is derived from an EMBL/GenBank/DDBJ whole genome shotgun (WGS) entry which is preliminary data.</text>
</comment>
<organism evidence="1">
    <name type="scientific">bioreactor metagenome</name>
    <dbReference type="NCBI Taxonomy" id="1076179"/>
    <lineage>
        <taxon>unclassified sequences</taxon>
        <taxon>metagenomes</taxon>
        <taxon>ecological metagenomes</taxon>
    </lineage>
</organism>
<protein>
    <submittedName>
        <fullName evidence="1">Uncharacterized protein</fullName>
    </submittedName>
</protein>